<accession>A0A835MCT3</accession>
<dbReference type="Proteomes" id="UP000631114">
    <property type="component" value="Unassembled WGS sequence"/>
</dbReference>
<reference evidence="2 3" key="1">
    <citation type="submission" date="2020-10" db="EMBL/GenBank/DDBJ databases">
        <title>The Coptis chinensis genome and diversification of protoberbering-type alkaloids.</title>
        <authorList>
            <person name="Wang B."/>
            <person name="Shu S."/>
            <person name="Song C."/>
            <person name="Liu Y."/>
        </authorList>
    </citation>
    <scope>NUCLEOTIDE SEQUENCE [LARGE SCALE GENOMIC DNA]</scope>
    <source>
        <strain evidence="2">HL-2020</strain>
        <tissue evidence="2">Leaf</tissue>
    </source>
</reference>
<evidence type="ECO:0000313" key="2">
    <source>
        <dbReference type="EMBL" id="KAF9624907.1"/>
    </source>
</evidence>
<evidence type="ECO:0000313" key="3">
    <source>
        <dbReference type="Proteomes" id="UP000631114"/>
    </source>
</evidence>
<protein>
    <submittedName>
        <fullName evidence="2">Uncharacterized protein</fullName>
    </submittedName>
</protein>
<keyword evidence="3" id="KW-1185">Reference proteome</keyword>
<evidence type="ECO:0000256" key="1">
    <source>
        <dbReference type="SAM" id="MobiDB-lite"/>
    </source>
</evidence>
<name>A0A835MCT3_9MAGN</name>
<feature type="region of interest" description="Disordered" evidence="1">
    <location>
        <begin position="60"/>
        <end position="82"/>
    </location>
</feature>
<sequence length="82" mass="8827">MDGGGRRNFLVLLQQQCCLVSARTLTLPAALGTRRASLSKLRHPPTASFVFNRYKKTQADAYRPTSPGHSPGVGNNHPPGAL</sequence>
<proteinExistence type="predicted"/>
<gene>
    <name evidence="2" type="ORF">IFM89_015529</name>
</gene>
<comment type="caution">
    <text evidence="2">The sequence shown here is derived from an EMBL/GenBank/DDBJ whole genome shotgun (WGS) entry which is preliminary data.</text>
</comment>
<dbReference type="OrthoDB" id="1938149at2759"/>
<organism evidence="2 3">
    <name type="scientific">Coptis chinensis</name>
    <dbReference type="NCBI Taxonomy" id="261450"/>
    <lineage>
        <taxon>Eukaryota</taxon>
        <taxon>Viridiplantae</taxon>
        <taxon>Streptophyta</taxon>
        <taxon>Embryophyta</taxon>
        <taxon>Tracheophyta</taxon>
        <taxon>Spermatophyta</taxon>
        <taxon>Magnoliopsida</taxon>
        <taxon>Ranunculales</taxon>
        <taxon>Ranunculaceae</taxon>
        <taxon>Coptidoideae</taxon>
        <taxon>Coptis</taxon>
    </lineage>
</organism>
<dbReference type="AlphaFoldDB" id="A0A835MCT3"/>
<dbReference type="EMBL" id="JADFTS010000001">
    <property type="protein sequence ID" value="KAF9624907.1"/>
    <property type="molecule type" value="Genomic_DNA"/>
</dbReference>